<evidence type="ECO:0000256" key="2">
    <source>
        <dbReference type="ARBA" id="ARBA00010876"/>
    </source>
</evidence>
<keyword evidence="6" id="KW-1185">Reference proteome</keyword>
<dbReference type="PROSITE" id="PS01129">
    <property type="entry name" value="PSI_RLU"/>
    <property type="match status" value="1"/>
</dbReference>
<dbReference type="Gene3D" id="3.30.2350.10">
    <property type="entry name" value="Pseudouridine synthase"/>
    <property type="match status" value="1"/>
</dbReference>
<evidence type="ECO:0000313" key="6">
    <source>
        <dbReference type="Proteomes" id="UP000002384"/>
    </source>
</evidence>
<dbReference type="RefSeq" id="WP_015957119.1">
    <property type="nucleotide sequence ID" value="NC_011729.1"/>
</dbReference>
<comment type="catalytic activity">
    <reaction evidence="1 3">
        <text>a uridine in RNA = a pseudouridine in RNA</text>
        <dbReference type="Rhea" id="RHEA:48348"/>
        <dbReference type="Rhea" id="RHEA-COMP:12068"/>
        <dbReference type="Rhea" id="RHEA-COMP:12069"/>
        <dbReference type="ChEBI" id="CHEBI:65314"/>
        <dbReference type="ChEBI" id="CHEBI:65315"/>
    </reaction>
</comment>
<gene>
    <name evidence="5" type="ordered locus">PCC7424_5191</name>
</gene>
<dbReference type="EMBL" id="CP001291">
    <property type="protein sequence ID" value="ACK73540.1"/>
    <property type="molecule type" value="Genomic_DNA"/>
</dbReference>
<comment type="function">
    <text evidence="3">Responsible for synthesis of pseudouridine from uracil.</text>
</comment>
<dbReference type="KEGG" id="cyc:PCC7424_5191"/>
<evidence type="ECO:0000259" key="4">
    <source>
        <dbReference type="Pfam" id="PF00849"/>
    </source>
</evidence>
<dbReference type="HOGENOM" id="CLU_016902_3_0_3"/>
<keyword evidence="3" id="KW-0413">Isomerase</keyword>
<dbReference type="InterPro" id="IPR020103">
    <property type="entry name" value="PsdUridine_synth_cat_dom_sf"/>
</dbReference>
<dbReference type="eggNOG" id="COG0564">
    <property type="taxonomic scope" value="Bacteria"/>
</dbReference>
<evidence type="ECO:0000256" key="1">
    <source>
        <dbReference type="ARBA" id="ARBA00000073"/>
    </source>
</evidence>
<dbReference type="STRING" id="65393.PCC7424_5191"/>
<dbReference type="NCBIfam" id="TIGR00005">
    <property type="entry name" value="rluA_subfam"/>
    <property type="match status" value="1"/>
</dbReference>
<evidence type="ECO:0000256" key="3">
    <source>
        <dbReference type="RuleBase" id="RU362028"/>
    </source>
</evidence>
<protein>
    <recommendedName>
        <fullName evidence="3">Pseudouridine synthase</fullName>
        <ecNumber evidence="3">5.4.99.-</ecNumber>
    </recommendedName>
</protein>
<dbReference type="GO" id="GO:0140098">
    <property type="term" value="F:catalytic activity, acting on RNA"/>
    <property type="evidence" value="ECO:0007669"/>
    <property type="project" value="UniProtKB-ARBA"/>
</dbReference>
<proteinExistence type="inferred from homology"/>
<dbReference type="InterPro" id="IPR006145">
    <property type="entry name" value="PsdUridine_synth_RsuA/RluA"/>
</dbReference>
<dbReference type="CDD" id="cd02869">
    <property type="entry name" value="PseudoU_synth_RluA_like"/>
    <property type="match status" value="1"/>
</dbReference>
<reference evidence="6" key="1">
    <citation type="journal article" date="2011" name="MBio">
        <title>Novel metabolic attributes of the genus Cyanothece, comprising a group of unicellular nitrogen-fixing Cyanobacteria.</title>
        <authorList>
            <person name="Bandyopadhyay A."/>
            <person name="Elvitigala T."/>
            <person name="Welsh E."/>
            <person name="Stockel J."/>
            <person name="Liberton M."/>
            <person name="Min H."/>
            <person name="Sherman L.A."/>
            <person name="Pakrasi H.B."/>
        </authorList>
    </citation>
    <scope>NUCLEOTIDE SEQUENCE [LARGE SCALE GENOMIC DNA]</scope>
    <source>
        <strain evidence="6">PCC 7424</strain>
    </source>
</reference>
<dbReference type="SUPFAM" id="SSF55120">
    <property type="entry name" value="Pseudouridine synthase"/>
    <property type="match status" value="1"/>
</dbReference>
<dbReference type="PANTHER" id="PTHR21600">
    <property type="entry name" value="MITOCHONDRIAL RNA PSEUDOURIDINE SYNTHASE"/>
    <property type="match status" value="1"/>
</dbReference>
<dbReference type="GO" id="GO:0003723">
    <property type="term" value="F:RNA binding"/>
    <property type="evidence" value="ECO:0007669"/>
    <property type="project" value="InterPro"/>
</dbReference>
<dbReference type="GO" id="GO:0000455">
    <property type="term" value="P:enzyme-directed rRNA pseudouridine synthesis"/>
    <property type="evidence" value="ECO:0007669"/>
    <property type="project" value="TreeGrafter"/>
</dbReference>
<dbReference type="OrthoDB" id="9807829at2"/>
<accession>B7KI53</accession>
<organism evidence="5 6">
    <name type="scientific">Gloeothece citriformis (strain PCC 7424)</name>
    <name type="common">Cyanothece sp. (strain PCC 7424)</name>
    <dbReference type="NCBI Taxonomy" id="65393"/>
    <lineage>
        <taxon>Bacteria</taxon>
        <taxon>Bacillati</taxon>
        <taxon>Cyanobacteriota</taxon>
        <taxon>Cyanophyceae</taxon>
        <taxon>Oscillatoriophycideae</taxon>
        <taxon>Chroococcales</taxon>
        <taxon>Aphanothecaceae</taxon>
        <taxon>Gloeothece</taxon>
        <taxon>Gloeothece citriformis</taxon>
    </lineage>
</organism>
<comment type="similarity">
    <text evidence="2 3">Belongs to the pseudouridine synthase RluA family.</text>
</comment>
<dbReference type="PANTHER" id="PTHR21600:SF88">
    <property type="entry name" value="RNA PSEUDOURIDINE SYNTHASE 5"/>
    <property type="match status" value="1"/>
</dbReference>
<evidence type="ECO:0000313" key="5">
    <source>
        <dbReference type="EMBL" id="ACK73540.1"/>
    </source>
</evidence>
<dbReference type="Pfam" id="PF00849">
    <property type="entry name" value="PseudoU_synth_2"/>
    <property type="match status" value="1"/>
</dbReference>
<dbReference type="InterPro" id="IPR006225">
    <property type="entry name" value="PsdUridine_synth_RluC/D"/>
</dbReference>
<name>B7KI53_GLOC7</name>
<feature type="domain" description="Pseudouridine synthase RsuA/RluA-like" evidence="4">
    <location>
        <begin position="93"/>
        <end position="242"/>
    </location>
</feature>
<dbReference type="AlphaFoldDB" id="B7KI53"/>
<sequence length="308" mass="34484">MHDSRLNNGWIYREQVNPSDAGLTVLDYYSQKYPHSTPCQWFERITSGQVLLDGHSCNPHTRLITGQKLAYHRPPWEEPSAPLNFDLLYSDSDVLVVAKPAGLPILPGGGFVEHTLLGQLKQHYPEDTPFPIHRLGRGTSGLVLLARSSFARGFLSEQMRSRQISKIYRALIPKSDLTDHFTINQPIGKIPHPVLGYIFGATPNGKDALSECRVLKRTSETTLVEVKILTGRPHQIRIHLAAIGYPLIGDPLYTMGGIPKIQTPITPEKLPVPGDCGYYLHAYQLTFNLPHRESPLTVTCPPPRELEY</sequence>
<dbReference type="GO" id="GO:0009982">
    <property type="term" value="F:pseudouridine synthase activity"/>
    <property type="evidence" value="ECO:0007669"/>
    <property type="project" value="InterPro"/>
</dbReference>
<dbReference type="Proteomes" id="UP000002384">
    <property type="component" value="Chromosome"/>
</dbReference>
<dbReference type="InterPro" id="IPR006224">
    <property type="entry name" value="PsdUridine_synth_RluA-like_CS"/>
</dbReference>
<dbReference type="InterPro" id="IPR050188">
    <property type="entry name" value="RluA_PseudoU_synthase"/>
</dbReference>
<dbReference type="EC" id="5.4.99.-" evidence="3"/>